<dbReference type="PANTHER" id="PTHR30592:SF4">
    <property type="entry name" value="SULFUR CARRIER PROTEIN FDHD"/>
    <property type="match status" value="1"/>
</dbReference>
<dbReference type="Gene3D" id="3.10.20.10">
    <property type="match status" value="1"/>
</dbReference>
<comment type="caution">
    <text evidence="1">Lacks conserved residue(s) required for the propagation of feature annotation.</text>
</comment>
<feature type="active site" description="Cysteine persulfide intermediate" evidence="1">
    <location>
        <position position="122"/>
    </location>
</feature>
<keyword evidence="1" id="KW-0501">Molybdenum cofactor biosynthesis</keyword>
<sequence length="295" mass="33002">MLDATPPPPSKYRPVLSQAQAPLTLQTQVMDEQGEWRTQSLACERPLTIYLNKREILTLMTLGEDPEALVLGYLRNQGWIHALEEVIAIQVDWEVAAAAVVTQPLQVDLDERLSQRTVTTGCGQGTVFGNQMERLQQLQLAPWPLKQSEIYHLLDQLSQRNATYRQAGAVHGCALCQANGEVLAFCEDIGRHNAVDTLAGRLWLDDLPEQDLIFYTTGRLTSEMVIKAAQMQISVLISRSGATQMGLELAQRLGLLMLARAKGKHFLVYSGQERLLLDAKPQRLEVSAKKEHRHD</sequence>
<comment type="subcellular location">
    <subcellularLocation>
        <location evidence="1">Cytoplasm</location>
    </subcellularLocation>
</comment>
<dbReference type="InterPro" id="IPR016193">
    <property type="entry name" value="Cytidine_deaminase-like"/>
</dbReference>
<evidence type="ECO:0000313" key="2">
    <source>
        <dbReference type="EMBL" id="KAA0875064.1"/>
    </source>
</evidence>
<dbReference type="SUPFAM" id="SSF53927">
    <property type="entry name" value="Cytidine deaminase-like"/>
    <property type="match status" value="1"/>
</dbReference>
<dbReference type="GO" id="GO:0097163">
    <property type="term" value="F:sulfur carrier activity"/>
    <property type="evidence" value="ECO:0007669"/>
    <property type="project" value="UniProtKB-UniRule"/>
</dbReference>
<comment type="caution">
    <text evidence="2">The sequence shown here is derived from an EMBL/GenBank/DDBJ whole genome shotgun (WGS) entry which is preliminary data.</text>
</comment>
<dbReference type="PANTHER" id="PTHR30592">
    <property type="entry name" value="FORMATE DEHYDROGENASE"/>
    <property type="match status" value="1"/>
</dbReference>
<dbReference type="RefSeq" id="WP_149390644.1">
    <property type="nucleotide sequence ID" value="NZ_SMRS01000004.1"/>
</dbReference>
<gene>
    <name evidence="1" type="primary">fdhD</name>
    <name evidence="2" type="ORF">E1H14_06495</name>
</gene>
<dbReference type="Proteomes" id="UP000325302">
    <property type="component" value="Unassembled WGS sequence"/>
</dbReference>
<comment type="similarity">
    <text evidence="1">Belongs to the FdhD family.</text>
</comment>
<dbReference type="GO" id="GO:0006777">
    <property type="term" value="P:Mo-molybdopterin cofactor biosynthetic process"/>
    <property type="evidence" value="ECO:0007669"/>
    <property type="project" value="UniProtKB-UniRule"/>
</dbReference>
<comment type="function">
    <text evidence="1">Required for formate dehydrogenase (FDH) activity. Acts as a sulfur carrier protein that transfers sulfur from IscS to the molybdenum cofactor prior to its insertion into FDH.</text>
</comment>
<protein>
    <recommendedName>
        <fullName evidence="1">Sulfur carrier protein FdhD</fullName>
    </recommendedName>
</protein>
<keyword evidence="2" id="KW-0808">Transferase</keyword>
<reference evidence="2 3" key="1">
    <citation type="submission" date="2019-03" db="EMBL/GenBank/DDBJ databases">
        <title>Nitrincola sp. nov. isolated from an Indian soda lake.</title>
        <authorList>
            <person name="Joshi A."/>
            <person name="Thite S.V."/>
            <person name="Joseph N."/>
            <person name="Dhotre D."/>
            <person name="Moorthy M."/>
            <person name="Shouche Y.S."/>
        </authorList>
    </citation>
    <scope>NUCLEOTIDE SEQUENCE [LARGE SCALE GENOMIC DNA]</scope>
    <source>
        <strain evidence="2 3">MEB193</strain>
    </source>
</reference>
<name>A0A5A9W3J7_9GAMM</name>
<keyword evidence="1" id="KW-0963">Cytoplasm</keyword>
<dbReference type="GO" id="GO:0005737">
    <property type="term" value="C:cytoplasm"/>
    <property type="evidence" value="ECO:0007669"/>
    <property type="project" value="UniProtKB-SubCell"/>
</dbReference>
<dbReference type="InterPro" id="IPR003786">
    <property type="entry name" value="FdhD"/>
</dbReference>
<evidence type="ECO:0000313" key="3">
    <source>
        <dbReference type="Proteomes" id="UP000325302"/>
    </source>
</evidence>
<accession>A0A5A9W3J7</accession>
<dbReference type="AlphaFoldDB" id="A0A5A9W3J7"/>
<dbReference type="PIRSF" id="PIRSF015626">
    <property type="entry name" value="FdhD"/>
    <property type="match status" value="1"/>
</dbReference>
<organism evidence="2 3">
    <name type="scientific">Nitrincola tapanii</name>
    <dbReference type="NCBI Taxonomy" id="1708751"/>
    <lineage>
        <taxon>Bacteria</taxon>
        <taxon>Pseudomonadati</taxon>
        <taxon>Pseudomonadota</taxon>
        <taxon>Gammaproteobacteria</taxon>
        <taxon>Oceanospirillales</taxon>
        <taxon>Oceanospirillaceae</taxon>
        <taxon>Nitrincola</taxon>
    </lineage>
</organism>
<keyword evidence="3" id="KW-1185">Reference proteome</keyword>
<evidence type="ECO:0000256" key="1">
    <source>
        <dbReference type="HAMAP-Rule" id="MF_00187"/>
    </source>
</evidence>
<proteinExistence type="inferred from homology"/>
<dbReference type="Gene3D" id="3.40.140.10">
    <property type="entry name" value="Cytidine Deaminase, domain 2"/>
    <property type="match status" value="1"/>
</dbReference>
<dbReference type="OrthoDB" id="3197277at2"/>
<dbReference type="HAMAP" id="MF_00187">
    <property type="entry name" value="FdhD"/>
    <property type="match status" value="1"/>
</dbReference>
<dbReference type="GO" id="GO:0016783">
    <property type="term" value="F:sulfurtransferase activity"/>
    <property type="evidence" value="ECO:0007669"/>
    <property type="project" value="InterPro"/>
</dbReference>
<dbReference type="EMBL" id="SMRS01000004">
    <property type="protein sequence ID" value="KAA0875064.1"/>
    <property type="molecule type" value="Genomic_DNA"/>
</dbReference>
<dbReference type="Pfam" id="PF02634">
    <property type="entry name" value="FdhD-NarQ"/>
    <property type="match status" value="1"/>
</dbReference>